<dbReference type="PaxDb" id="44689-DDB0184164"/>
<dbReference type="SMR" id="Q54DV2"/>
<comment type="caution">
    <text evidence="1">The sequence shown here is derived from an EMBL/GenBank/DDBJ whole genome shotgun (WGS) entry which is preliminary data.</text>
</comment>
<sequence>MDGSRYVDISKMSSNEEKLAFIRNVSRCRCCCSLENIFNFNHNF</sequence>
<evidence type="ECO:0000313" key="1">
    <source>
        <dbReference type="EMBL" id="EAL61365.1"/>
    </source>
</evidence>
<name>Q54DV2_DICDI</name>
<evidence type="ECO:0000313" key="2">
    <source>
        <dbReference type="Proteomes" id="UP000002195"/>
    </source>
</evidence>
<dbReference type="EMBL" id="AAFI02000187">
    <property type="protein sequence ID" value="EAL61365.1"/>
    <property type="molecule type" value="Genomic_DNA"/>
</dbReference>
<protein>
    <submittedName>
        <fullName evidence="1">Uncharacterized protein</fullName>
    </submittedName>
</protein>
<reference evidence="1 2" key="1">
    <citation type="journal article" date="2005" name="Nature">
        <title>The genome of the social amoeba Dictyostelium discoideum.</title>
        <authorList>
            <consortium name="The Dictyostelium discoideum Sequencing Consortium"/>
            <person name="Eichinger L."/>
            <person name="Pachebat J.A."/>
            <person name="Glockner G."/>
            <person name="Rajandream M.A."/>
            <person name="Sucgang R."/>
            <person name="Berriman M."/>
            <person name="Song J."/>
            <person name="Olsen R."/>
            <person name="Szafranski K."/>
            <person name="Xu Q."/>
            <person name="Tunggal B."/>
            <person name="Kummerfeld S."/>
            <person name="Madera M."/>
            <person name="Konfortov B.A."/>
            <person name="Rivero F."/>
            <person name="Bankier A.T."/>
            <person name="Lehmann R."/>
            <person name="Hamlin N."/>
            <person name="Davies R."/>
            <person name="Gaudet P."/>
            <person name="Fey P."/>
            <person name="Pilcher K."/>
            <person name="Chen G."/>
            <person name="Saunders D."/>
            <person name="Sodergren E."/>
            <person name="Davis P."/>
            <person name="Kerhornou A."/>
            <person name="Nie X."/>
            <person name="Hall N."/>
            <person name="Anjard C."/>
            <person name="Hemphill L."/>
            <person name="Bason N."/>
            <person name="Farbrother P."/>
            <person name="Desany B."/>
            <person name="Just E."/>
            <person name="Morio T."/>
            <person name="Rost R."/>
            <person name="Churcher C."/>
            <person name="Cooper J."/>
            <person name="Haydock S."/>
            <person name="van Driessche N."/>
            <person name="Cronin A."/>
            <person name="Goodhead I."/>
            <person name="Muzny D."/>
            <person name="Mourier T."/>
            <person name="Pain A."/>
            <person name="Lu M."/>
            <person name="Harper D."/>
            <person name="Lindsay R."/>
            <person name="Hauser H."/>
            <person name="James K."/>
            <person name="Quiles M."/>
            <person name="Madan Babu M."/>
            <person name="Saito T."/>
            <person name="Buchrieser C."/>
            <person name="Wardroper A."/>
            <person name="Felder M."/>
            <person name="Thangavelu M."/>
            <person name="Johnson D."/>
            <person name="Knights A."/>
            <person name="Loulseged H."/>
            <person name="Mungall K."/>
            <person name="Oliver K."/>
            <person name="Price C."/>
            <person name="Quail M.A."/>
            <person name="Urushihara H."/>
            <person name="Hernandez J."/>
            <person name="Rabbinowitsch E."/>
            <person name="Steffen D."/>
            <person name="Sanders M."/>
            <person name="Ma J."/>
            <person name="Kohara Y."/>
            <person name="Sharp S."/>
            <person name="Simmonds M."/>
            <person name="Spiegler S."/>
            <person name="Tivey A."/>
            <person name="Sugano S."/>
            <person name="White B."/>
            <person name="Walker D."/>
            <person name="Woodward J."/>
            <person name="Winckler T."/>
            <person name="Tanaka Y."/>
            <person name="Shaulsky G."/>
            <person name="Schleicher M."/>
            <person name="Weinstock G."/>
            <person name="Rosenthal A."/>
            <person name="Cox E.C."/>
            <person name="Chisholm R.L."/>
            <person name="Gibbs R."/>
            <person name="Loomis W.F."/>
            <person name="Platzer M."/>
            <person name="Kay R.R."/>
            <person name="Williams J."/>
            <person name="Dear P.H."/>
            <person name="Noegel A.A."/>
            <person name="Barrell B."/>
            <person name="Kuspa A."/>
        </authorList>
    </citation>
    <scope>NUCLEOTIDE SEQUENCE [LARGE SCALE GENOMIC DNA]</scope>
    <source>
        <strain evidence="1 2">AX4</strain>
    </source>
</reference>
<gene>
    <name evidence="1" type="ORF">DDB_G0292018</name>
</gene>
<dbReference type="AlphaFoldDB" id="Q54DV2"/>
<dbReference type="GeneID" id="8628446"/>
<dbReference type="VEuPathDB" id="AmoebaDB:DDB_G0292018"/>
<dbReference type="RefSeq" id="XP_629770.1">
    <property type="nucleotide sequence ID" value="XM_629768.1"/>
</dbReference>
<dbReference type="InParanoid" id="Q54DV2"/>
<dbReference type="HOGENOM" id="CLU_3225713_0_0_1"/>
<proteinExistence type="predicted"/>
<organism evidence="1 2">
    <name type="scientific">Dictyostelium discoideum</name>
    <name type="common">Social amoeba</name>
    <dbReference type="NCBI Taxonomy" id="44689"/>
    <lineage>
        <taxon>Eukaryota</taxon>
        <taxon>Amoebozoa</taxon>
        <taxon>Evosea</taxon>
        <taxon>Eumycetozoa</taxon>
        <taxon>Dictyostelia</taxon>
        <taxon>Dictyosteliales</taxon>
        <taxon>Dictyosteliaceae</taxon>
        <taxon>Dictyostelium</taxon>
    </lineage>
</organism>
<accession>Q54DV2</accession>
<keyword evidence="2" id="KW-1185">Reference proteome</keyword>
<dbReference type="KEGG" id="ddi:DDB_G0292018"/>
<dbReference type="Proteomes" id="UP000002195">
    <property type="component" value="Unassembled WGS sequence"/>
</dbReference>